<evidence type="ECO:0000313" key="4">
    <source>
        <dbReference type="Proteomes" id="UP000198796"/>
    </source>
</evidence>
<organism evidence="3 4">
    <name type="scientific">Poseidonocella pacifica</name>
    <dbReference type="NCBI Taxonomy" id="871651"/>
    <lineage>
        <taxon>Bacteria</taxon>
        <taxon>Pseudomonadati</taxon>
        <taxon>Pseudomonadota</taxon>
        <taxon>Alphaproteobacteria</taxon>
        <taxon>Rhodobacterales</taxon>
        <taxon>Roseobacteraceae</taxon>
        <taxon>Poseidonocella</taxon>
    </lineage>
</organism>
<sequence>MRFWIPLFTSAMVAGPAFAVTYTYDFTAEYLDFTSGGTTATGTPTDDTVDSIADAAFAFKDTGISGTLKFSDVVLSTSGNQTFYEPIEIMLNEFSAATDIPFVSLRIFKDGAVESLAAIRSPTFPALSTNFSTIGMIWTNTTGTVFDDPDFLASLDIGDFGLKQLFFMNQRDDGPPHGGYASERVNFEITTLQLRPVPLPAGGVLLPLGLLGLAILRRRKASA</sequence>
<evidence type="ECO:0000256" key="2">
    <source>
        <dbReference type="SAM" id="SignalP"/>
    </source>
</evidence>
<keyword evidence="4" id="KW-1185">Reference proteome</keyword>
<dbReference type="EMBL" id="FOJU01000001">
    <property type="protein sequence ID" value="SFA79508.1"/>
    <property type="molecule type" value="Genomic_DNA"/>
</dbReference>
<keyword evidence="1" id="KW-1133">Transmembrane helix</keyword>
<dbReference type="AlphaFoldDB" id="A0A1I0VTI6"/>
<dbReference type="STRING" id="871651.SAMN05421688_0953"/>
<keyword evidence="1" id="KW-0812">Transmembrane</keyword>
<accession>A0A1I0VTI6</accession>
<proteinExistence type="predicted"/>
<keyword evidence="2" id="KW-0732">Signal</keyword>
<reference evidence="3 4" key="1">
    <citation type="submission" date="2016-10" db="EMBL/GenBank/DDBJ databases">
        <authorList>
            <person name="de Groot N.N."/>
        </authorList>
    </citation>
    <scope>NUCLEOTIDE SEQUENCE [LARGE SCALE GENOMIC DNA]</scope>
    <source>
        <strain evidence="3 4">DSM 29316</strain>
    </source>
</reference>
<evidence type="ECO:0000256" key="1">
    <source>
        <dbReference type="SAM" id="Phobius"/>
    </source>
</evidence>
<feature type="signal peptide" evidence="2">
    <location>
        <begin position="1"/>
        <end position="19"/>
    </location>
</feature>
<evidence type="ECO:0000313" key="3">
    <source>
        <dbReference type="EMBL" id="SFA79508.1"/>
    </source>
</evidence>
<keyword evidence="1" id="KW-0472">Membrane</keyword>
<dbReference type="Proteomes" id="UP000198796">
    <property type="component" value="Unassembled WGS sequence"/>
</dbReference>
<dbReference type="RefSeq" id="WP_092061035.1">
    <property type="nucleotide sequence ID" value="NZ_FOJU01000001.1"/>
</dbReference>
<gene>
    <name evidence="3" type="ORF">SAMN05421688_0953</name>
</gene>
<protein>
    <submittedName>
        <fullName evidence="3">VPLPA-CTERM protein sorting domain-containing protein</fullName>
    </submittedName>
</protein>
<feature type="transmembrane region" description="Helical" evidence="1">
    <location>
        <begin position="197"/>
        <end position="216"/>
    </location>
</feature>
<feature type="chain" id="PRO_5011486629" evidence="2">
    <location>
        <begin position="20"/>
        <end position="223"/>
    </location>
</feature>
<name>A0A1I0VTI6_9RHOB</name>